<dbReference type="OrthoDB" id="9772736at2"/>
<evidence type="ECO:0000256" key="2">
    <source>
        <dbReference type="ARBA" id="ARBA00005979"/>
    </source>
</evidence>
<dbReference type="Proteomes" id="UP000077164">
    <property type="component" value="Unassembled WGS sequence"/>
</dbReference>
<dbReference type="FunFam" id="3.20.20.70:FF:000059">
    <property type="entry name" value="N-ethylmaleimide reductase, FMN-linked"/>
    <property type="match status" value="1"/>
</dbReference>
<dbReference type="EMBL" id="LVJE01000008">
    <property type="protein sequence ID" value="OAB29455.1"/>
    <property type="molecule type" value="Genomic_DNA"/>
</dbReference>
<dbReference type="Gene3D" id="3.20.20.70">
    <property type="entry name" value="Aldolase class I"/>
    <property type="match status" value="1"/>
</dbReference>
<dbReference type="AlphaFoldDB" id="A0A167YIN1"/>
<evidence type="ECO:0000313" key="6">
    <source>
        <dbReference type="Proteomes" id="UP000077164"/>
    </source>
</evidence>
<dbReference type="InterPro" id="IPR013785">
    <property type="entry name" value="Aldolase_TIM"/>
</dbReference>
<comment type="similarity">
    <text evidence="2">Belongs to the NADH:flavin oxidoreductase/NADH oxidase family.</text>
</comment>
<reference evidence="5 6" key="1">
    <citation type="submission" date="2016-03" db="EMBL/GenBank/DDBJ databases">
        <title>Draft genome sequence of Flavobacterium fryxellicola DSM 16209.</title>
        <authorList>
            <person name="Shin S.-K."/>
            <person name="Yi H."/>
        </authorList>
    </citation>
    <scope>NUCLEOTIDE SEQUENCE [LARGE SCALE GENOMIC DNA]</scope>
    <source>
        <strain evidence="5 6">DSM 16209</strain>
    </source>
</reference>
<name>A0A167YIN1_9FLAO</name>
<dbReference type="PANTHER" id="PTHR22893">
    <property type="entry name" value="NADH OXIDOREDUCTASE-RELATED"/>
    <property type="match status" value="1"/>
</dbReference>
<dbReference type="SUPFAM" id="SSF51395">
    <property type="entry name" value="FMN-linked oxidoreductases"/>
    <property type="match status" value="1"/>
</dbReference>
<feature type="domain" description="NADH:flavin oxidoreductase/NADH oxidase N-terminal" evidence="4">
    <location>
        <begin position="5"/>
        <end position="336"/>
    </location>
</feature>
<comment type="caution">
    <text evidence="5">The sequence shown here is derived from an EMBL/GenBank/DDBJ whole genome shotgun (WGS) entry which is preliminary data.</text>
</comment>
<dbReference type="CDD" id="cd02933">
    <property type="entry name" value="OYE_like_FMN"/>
    <property type="match status" value="1"/>
</dbReference>
<dbReference type="STRING" id="249352.SAMN05444395_10676"/>
<evidence type="ECO:0000256" key="1">
    <source>
        <dbReference type="ARBA" id="ARBA00001917"/>
    </source>
</evidence>
<evidence type="ECO:0000313" key="5">
    <source>
        <dbReference type="EMBL" id="OAB29455.1"/>
    </source>
</evidence>
<comment type="cofactor">
    <cofactor evidence="1">
        <name>FMN</name>
        <dbReference type="ChEBI" id="CHEBI:58210"/>
    </cofactor>
</comment>
<dbReference type="InterPro" id="IPR045247">
    <property type="entry name" value="Oye-like"/>
</dbReference>
<dbReference type="RefSeq" id="WP_066077426.1">
    <property type="nucleotide sequence ID" value="NZ_FRDK01000006.1"/>
</dbReference>
<dbReference type="GO" id="GO:0005829">
    <property type="term" value="C:cytosol"/>
    <property type="evidence" value="ECO:0007669"/>
    <property type="project" value="UniProtKB-ARBA"/>
</dbReference>
<dbReference type="GO" id="GO:0016628">
    <property type="term" value="F:oxidoreductase activity, acting on the CH-CH group of donors, NAD or NADP as acceptor"/>
    <property type="evidence" value="ECO:0007669"/>
    <property type="project" value="UniProtKB-ARBA"/>
</dbReference>
<keyword evidence="6" id="KW-1185">Reference proteome</keyword>
<keyword evidence="3" id="KW-0560">Oxidoreductase</keyword>
<sequence>MKTYELFTPKKVGSIDLKNRIVMAPMTRSRAIGNVPNELMATYYNQRSTAGLIITEGTSPSQNGLGYARIPGIFNAEQVEGWKATTGAVHKNGGKIVVQLMHSGRISHPLNMTKSAQILAPSQVKAAGQMWTDASGLQDFVVPNEMTLQDIIHAKTEYISAAKNALFAGFDGVELHAANGYLLEEFLSPISNIRTDEYGGSIENRCKFVLEVAAAVARAIGKEKTGIRLSPYGVASDMPHYPEIEATYDYLSKELNKLDIAYIHLVDHSAMGAPAVPFEIKKLIRHNFKNILINCGGYDKESAESALESGLTDLVAFGRPFINNPDLVERFQNNWPLSQNLDMDLFYTADAKGYTDYPSYKI</sequence>
<protein>
    <submittedName>
        <fullName evidence="5">Alkene reductase</fullName>
    </submittedName>
</protein>
<evidence type="ECO:0000256" key="3">
    <source>
        <dbReference type="ARBA" id="ARBA00023002"/>
    </source>
</evidence>
<dbReference type="InterPro" id="IPR001155">
    <property type="entry name" value="OxRdtase_FMN_N"/>
</dbReference>
<accession>A0A167YIN1</accession>
<evidence type="ECO:0000259" key="4">
    <source>
        <dbReference type="Pfam" id="PF00724"/>
    </source>
</evidence>
<dbReference type="GO" id="GO:0010181">
    <property type="term" value="F:FMN binding"/>
    <property type="evidence" value="ECO:0007669"/>
    <property type="project" value="InterPro"/>
</dbReference>
<dbReference type="PANTHER" id="PTHR22893:SF91">
    <property type="entry name" value="NADPH DEHYDROGENASE 2-RELATED"/>
    <property type="match status" value="1"/>
</dbReference>
<dbReference type="Pfam" id="PF00724">
    <property type="entry name" value="Oxidored_FMN"/>
    <property type="match status" value="1"/>
</dbReference>
<organism evidence="5 6">
    <name type="scientific">Flavobacterium fryxellicola</name>
    <dbReference type="NCBI Taxonomy" id="249352"/>
    <lineage>
        <taxon>Bacteria</taxon>
        <taxon>Pseudomonadati</taxon>
        <taxon>Bacteroidota</taxon>
        <taxon>Flavobacteriia</taxon>
        <taxon>Flavobacteriales</taxon>
        <taxon>Flavobacteriaceae</taxon>
        <taxon>Flavobacterium</taxon>
    </lineage>
</organism>
<proteinExistence type="inferred from homology"/>
<gene>
    <name evidence="5" type="ORF">FBFR_04055</name>
</gene>